<keyword evidence="6 8" id="KW-0472">Membrane</keyword>
<evidence type="ECO:0000256" key="7">
    <source>
        <dbReference type="ARBA" id="ARBA00043987"/>
    </source>
</evidence>
<dbReference type="Pfam" id="PF26314">
    <property type="entry name" value="MptA_B_family"/>
    <property type="match status" value="1"/>
</dbReference>
<evidence type="ECO:0000256" key="1">
    <source>
        <dbReference type="ARBA" id="ARBA00004141"/>
    </source>
</evidence>
<evidence type="ECO:0000313" key="10">
    <source>
        <dbReference type="Proteomes" id="UP001501676"/>
    </source>
</evidence>
<name>A0ABP6STN1_9ACTN</name>
<feature type="transmembrane region" description="Helical" evidence="8">
    <location>
        <begin position="437"/>
        <end position="468"/>
    </location>
</feature>
<dbReference type="EMBL" id="BAAAYN010000007">
    <property type="protein sequence ID" value="GAA3384286.1"/>
    <property type="molecule type" value="Genomic_DNA"/>
</dbReference>
<dbReference type="GO" id="GO:0016757">
    <property type="term" value="F:glycosyltransferase activity"/>
    <property type="evidence" value="ECO:0007669"/>
    <property type="project" value="UniProtKB-KW"/>
</dbReference>
<keyword evidence="4 8" id="KW-0812">Transmembrane</keyword>
<feature type="transmembrane region" description="Helical" evidence="8">
    <location>
        <begin position="474"/>
        <end position="498"/>
    </location>
</feature>
<keyword evidence="2 9" id="KW-0328">Glycosyltransferase</keyword>
<feature type="transmembrane region" description="Helical" evidence="8">
    <location>
        <begin position="272"/>
        <end position="301"/>
    </location>
</feature>
<feature type="transmembrane region" description="Helical" evidence="8">
    <location>
        <begin position="313"/>
        <end position="337"/>
    </location>
</feature>
<feature type="transmembrane region" description="Helical" evidence="8">
    <location>
        <begin position="65"/>
        <end position="85"/>
    </location>
</feature>
<feature type="transmembrane region" description="Helical" evidence="8">
    <location>
        <begin position="242"/>
        <end position="260"/>
    </location>
</feature>
<feature type="transmembrane region" description="Helical" evidence="8">
    <location>
        <begin position="382"/>
        <end position="399"/>
    </location>
</feature>
<comment type="subcellular location">
    <subcellularLocation>
        <location evidence="1">Membrane</location>
        <topology evidence="1">Multi-pass membrane protein</topology>
    </subcellularLocation>
</comment>
<protein>
    <submittedName>
        <fullName evidence="9">Polyprenol phosphomannose-dependent alpha 1,6 mannosyltransferase MptB</fullName>
    </submittedName>
</protein>
<comment type="caution">
    <text evidence="9">The sequence shown here is derived from an EMBL/GenBank/DDBJ whole genome shotgun (WGS) entry which is preliminary data.</text>
</comment>
<feature type="transmembrane region" description="Helical" evidence="8">
    <location>
        <begin position="184"/>
        <end position="206"/>
    </location>
</feature>
<evidence type="ECO:0000256" key="5">
    <source>
        <dbReference type="ARBA" id="ARBA00022989"/>
    </source>
</evidence>
<dbReference type="NCBIfam" id="NF038066">
    <property type="entry name" value="MptB"/>
    <property type="match status" value="1"/>
</dbReference>
<sequence>MVAVSSPSATTTDVSPAHDPLTRARWLGFGGSVLIAVGGLGAGVLPRPDPLSDAPVLRILRHGAGPGVCIALAMVGIGLLVFAWWRTRTAREVSWVTRTAALWAVPLALAPPMFSRDLYIYATQGLVLGQGFDPYDVGPSAITDGPGVDWLTSISPTWADTPAPYGPLFLFFSSRIAEAADGNLIVAVLALRALAVLGVVALALLVPRLATAYGVPAAGAQWLVIANPLLLTQLVSAGHNEALMLPLLAATLLVAVRAVGPTSRVLAVGAGAGALAGLAAAVKLSAVVALPFVVVLVAAGLPAATEWRRWLRLVQVGAVAVGAALLTLAASCLVAGVGPGFVHALSVTGGISVQWTSIPTAWGLAAGWFTDRDDAMLEAARLVGTAVAVVILVVLWWRVRKPAPTPDARPYGQRVLAACAAALVLVGVLGEAFHPWYLLWAAVPLAAVGNRWTTAYAVASGALCFLILPDGYNLARATVVPGTILVLVATASAIVYGVRRSRKELLT</sequence>
<keyword evidence="10" id="KW-1185">Reference proteome</keyword>
<evidence type="ECO:0000256" key="8">
    <source>
        <dbReference type="SAM" id="Phobius"/>
    </source>
</evidence>
<evidence type="ECO:0000256" key="4">
    <source>
        <dbReference type="ARBA" id="ARBA00022692"/>
    </source>
</evidence>
<evidence type="ECO:0000256" key="2">
    <source>
        <dbReference type="ARBA" id="ARBA00022676"/>
    </source>
</evidence>
<feature type="transmembrane region" description="Helical" evidence="8">
    <location>
        <begin position="411"/>
        <end position="430"/>
    </location>
</feature>
<accession>A0ABP6STN1</accession>
<evidence type="ECO:0000256" key="6">
    <source>
        <dbReference type="ARBA" id="ARBA00023136"/>
    </source>
</evidence>
<keyword evidence="5 8" id="KW-1133">Transmembrane helix</keyword>
<dbReference type="Proteomes" id="UP001501676">
    <property type="component" value="Unassembled WGS sequence"/>
</dbReference>
<feature type="transmembrane region" description="Helical" evidence="8">
    <location>
        <begin position="26"/>
        <end position="45"/>
    </location>
</feature>
<dbReference type="InterPro" id="IPR049829">
    <property type="entry name" value="MptA/B-like"/>
</dbReference>
<evidence type="ECO:0000256" key="3">
    <source>
        <dbReference type="ARBA" id="ARBA00022679"/>
    </source>
</evidence>
<organism evidence="9 10">
    <name type="scientific">Cryptosporangium minutisporangium</name>
    <dbReference type="NCBI Taxonomy" id="113569"/>
    <lineage>
        <taxon>Bacteria</taxon>
        <taxon>Bacillati</taxon>
        <taxon>Actinomycetota</taxon>
        <taxon>Actinomycetes</taxon>
        <taxon>Cryptosporangiales</taxon>
        <taxon>Cryptosporangiaceae</taxon>
        <taxon>Cryptosporangium</taxon>
    </lineage>
</organism>
<reference evidence="10" key="1">
    <citation type="journal article" date="2019" name="Int. J. Syst. Evol. Microbiol.">
        <title>The Global Catalogue of Microorganisms (GCM) 10K type strain sequencing project: providing services to taxonomists for standard genome sequencing and annotation.</title>
        <authorList>
            <consortium name="The Broad Institute Genomics Platform"/>
            <consortium name="The Broad Institute Genome Sequencing Center for Infectious Disease"/>
            <person name="Wu L."/>
            <person name="Ma J."/>
        </authorList>
    </citation>
    <scope>NUCLEOTIDE SEQUENCE [LARGE SCALE GENOMIC DNA]</scope>
    <source>
        <strain evidence="10">JCM 9458</strain>
    </source>
</reference>
<keyword evidence="3" id="KW-0808">Transferase</keyword>
<evidence type="ECO:0000313" key="9">
    <source>
        <dbReference type="EMBL" id="GAA3384286.1"/>
    </source>
</evidence>
<comment type="similarity">
    <text evidence="7">Belongs to the MptA/B family.</text>
</comment>
<proteinExistence type="inferred from homology"/>
<gene>
    <name evidence="9" type="primary">mptB_1</name>
    <name evidence="9" type="ORF">GCM10020369_13410</name>
</gene>